<dbReference type="GO" id="GO:0005375">
    <property type="term" value="F:copper ion transmembrane transporter activity"/>
    <property type="evidence" value="ECO:0007669"/>
    <property type="project" value="EnsemblFungi"/>
</dbReference>
<keyword evidence="2" id="KW-0472">Membrane</keyword>
<dbReference type="GO" id="GO:0005886">
    <property type="term" value="C:plasma membrane"/>
    <property type="evidence" value="ECO:0007669"/>
    <property type="project" value="EnsemblFungi"/>
</dbReference>
<dbReference type="GeneID" id="34688060"/>
<dbReference type="InterPro" id="IPR007251">
    <property type="entry name" value="Iron_permease_Fet4"/>
</dbReference>
<dbReference type="Proteomes" id="UP000054304">
    <property type="component" value="Unassembled WGS sequence"/>
</dbReference>
<reference evidence="3 4" key="1">
    <citation type="submission" date="2014-12" db="EMBL/GenBank/DDBJ databases">
        <authorList>
            <person name="Neuveglise Cecile"/>
        </authorList>
    </citation>
    <scope>NUCLEOTIDE SEQUENCE [LARGE SCALE GENOMIC DNA]</scope>
    <source>
        <strain evidence="3 4">CBS 12615</strain>
    </source>
</reference>
<keyword evidence="4" id="KW-1185">Reference proteome</keyword>
<sequence>MTGRQSLGTRIKEYLGNPGCRPDVNHKAPICTGRELLKAEGDDSKHEHDEEVRTVGAESTEGSTESDKNSFDNVEVGLSHGKIWTMLNYTGLKKASSDKILDRLVDFAGSQVVFFLMWIILIVWIVIGIIYKAPDNWQIVIQDGQSIQSYFWDTLLMRQQLNSSHEHVWICANIRSRLKTIRRLCTMEQPKEKASPNATVKVSSSSGQLPIESWYDRVCSKACDFIGSLPVMIIFWLGIFTWIGCGAVPTTTGNKPPFSKSNPQKAKFSDEWQLYVNTSTAVIILICCVFLQNIRARHERFIAKFVLALSRMDVSIEKHLRTYFRDFETENPNICIPTHHRNRLSKWIDWYADIIGTGIGVCIALGVIAVWIAIGDPMSWNGNWWLIIGTYTGLVGFLDGFVLRQVYFKIVHHEENNYEKVAEEDYDLFQTLGIELREECVVHSDSFASLNSITYRISSKINSICSSDWSVVASVVIILSLIIIASGLRWSETAQLICNTPTMIIEAFFLIVLLQAHGWADKKRRMQVAALHARRVALLTYVEESYPLSC</sequence>
<evidence type="ECO:0000313" key="3">
    <source>
        <dbReference type="EMBL" id="CEP64507.1"/>
    </source>
</evidence>
<dbReference type="GO" id="GO:0006829">
    <property type="term" value="P:zinc ion transport"/>
    <property type="evidence" value="ECO:0007669"/>
    <property type="project" value="EnsemblFungi"/>
</dbReference>
<feature type="transmembrane region" description="Helical" evidence="2">
    <location>
        <begin position="112"/>
        <end position="131"/>
    </location>
</feature>
<dbReference type="RefSeq" id="XP_022630713.1">
    <property type="nucleotide sequence ID" value="XM_022774066.1"/>
</dbReference>
<feature type="transmembrane region" description="Helical" evidence="2">
    <location>
        <begin position="350"/>
        <end position="372"/>
    </location>
</feature>
<feature type="transmembrane region" description="Helical" evidence="2">
    <location>
        <begin position="231"/>
        <end position="252"/>
    </location>
</feature>
<keyword evidence="2" id="KW-1133">Transmembrane helix</keyword>
<feature type="transmembrane region" description="Helical" evidence="2">
    <location>
        <begin position="494"/>
        <end position="516"/>
    </location>
</feature>
<protein>
    <submittedName>
        <fullName evidence="3">LALA0S12e00364g1_1</fullName>
    </submittedName>
</protein>
<dbReference type="OrthoDB" id="2224262at2759"/>
<dbReference type="AlphaFoldDB" id="A0A0C7MWY7"/>
<dbReference type="Pfam" id="PF04120">
    <property type="entry name" value="Iron_permease"/>
    <property type="match status" value="3"/>
</dbReference>
<organism evidence="3 4">
    <name type="scientific">Lachancea lanzarotensis</name>
    <dbReference type="NCBI Taxonomy" id="1245769"/>
    <lineage>
        <taxon>Eukaryota</taxon>
        <taxon>Fungi</taxon>
        <taxon>Dikarya</taxon>
        <taxon>Ascomycota</taxon>
        <taxon>Saccharomycotina</taxon>
        <taxon>Saccharomycetes</taxon>
        <taxon>Saccharomycetales</taxon>
        <taxon>Saccharomycetaceae</taxon>
        <taxon>Lachancea</taxon>
    </lineage>
</organism>
<feature type="region of interest" description="Disordered" evidence="1">
    <location>
        <begin position="39"/>
        <end position="71"/>
    </location>
</feature>
<dbReference type="GO" id="GO:0005381">
    <property type="term" value="F:iron ion transmembrane transporter activity"/>
    <property type="evidence" value="ECO:0007669"/>
    <property type="project" value="EnsemblFungi"/>
</dbReference>
<proteinExistence type="predicted"/>
<feature type="transmembrane region" description="Helical" evidence="2">
    <location>
        <begin position="272"/>
        <end position="291"/>
    </location>
</feature>
<dbReference type="EMBL" id="LN736371">
    <property type="protein sequence ID" value="CEP64507.1"/>
    <property type="molecule type" value="Genomic_DNA"/>
</dbReference>
<name>A0A0C7MWY7_9SACH</name>
<dbReference type="GO" id="GO:0015677">
    <property type="term" value="P:copper ion import"/>
    <property type="evidence" value="ECO:0007669"/>
    <property type="project" value="EnsemblFungi"/>
</dbReference>
<keyword evidence="2" id="KW-0812">Transmembrane</keyword>
<dbReference type="HOGENOM" id="CLU_028340_0_0_1"/>
<feature type="transmembrane region" description="Helical" evidence="2">
    <location>
        <begin position="384"/>
        <end position="403"/>
    </location>
</feature>
<evidence type="ECO:0000256" key="1">
    <source>
        <dbReference type="SAM" id="MobiDB-lite"/>
    </source>
</evidence>
<accession>A0A0C7MWY7</accession>
<feature type="compositionally biased region" description="Basic and acidic residues" evidence="1">
    <location>
        <begin position="39"/>
        <end position="53"/>
    </location>
</feature>
<dbReference type="STRING" id="1245769.A0A0C7MWY7"/>
<gene>
    <name evidence="3" type="ORF">LALA0_S12e00364g</name>
</gene>
<evidence type="ECO:0000256" key="2">
    <source>
        <dbReference type="SAM" id="Phobius"/>
    </source>
</evidence>
<evidence type="ECO:0000313" key="4">
    <source>
        <dbReference type="Proteomes" id="UP000054304"/>
    </source>
</evidence>
<feature type="transmembrane region" description="Helical" evidence="2">
    <location>
        <begin position="469"/>
        <end position="488"/>
    </location>
</feature>